<gene>
    <name evidence="1" type="ORF">ACFQE0_13955</name>
</gene>
<dbReference type="RefSeq" id="WP_378970603.1">
    <property type="nucleotide sequence ID" value="NZ_JBHSWN010000001.1"/>
</dbReference>
<accession>A0ABW2BJL9</accession>
<organism evidence="1 2">
    <name type="scientific">Methylobacterium komagatae</name>
    <dbReference type="NCBI Taxonomy" id="374425"/>
    <lineage>
        <taxon>Bacteria</taxon>
        <taxon>Pseudomonadati</taxon>
        <taxon>Pseudomonadota</taxon>
        <taxon>Alphaproteobacteria</taxon>
        <taxon>Hyphomicrobiales</taxon>
        <taxon>Methylobacteriaceae</taxon>
        <taxon>Methylobacterium</taxon>
    </lineage>
</organism>
<evidence type="ECO:0000313" key="2">
    <source>
        <dbReference type="Proteomes" id="UP001596292"/>
    </source>
</evidence>
<dbReference type="Proteomes" id="UP001596292">
    <property type="component" value="Unassembled WGS sequence"/>
</dbReference>
<name>A0ABW2BJL9_9HYPH</name>
<reference evidence="2" key="1">
    <citation type="journal article" date="2019" name="Int. J. Syst. Evol. Microbiol.">
        <title>The Global Catalogue of Microorganisms (GCM) 10K type strain sequencing project: providing services to taxonomists for standard genome sequencing and annotation.</title>
        <authorList>
            <consortium name="The Broad Institute Genomics Platform"/>
            <consortium name="The Broad Institute Genome Sequencing Center for Infectious Disease"/>
            <person name="Wu L."/>
            <person name="Ma J."/>
        </authorList>
    </citation>
    <scope>NUCLEOTIDE SEQUENCE [LARGE SCALE GENOMIC DNA]</scope>
    <source>
        <strain evidence="2">CCUG 48316</strain>
    </source>
</reference>
<comment type="caution">
    <text evidence="1">The sequence shown here is derived from an EMBL/GenBank/DDBJ whole genome shotgun (WGS) entry which is preliminary data.</text>
</comment>
<keyword evidence="2" id="KW-1185">Reference proteome</keyword>
<evidence type="ECO:0000313" key="1">
    <source>
        <dbReference type="EMBL" id="MFC6790614.1"/>
    </source>
</evidence>
<proteinExistence type="predicted"/>
<dbReference type="EMBL" id="JBHSWN010000001">
    <property type="protein sequence ID" value="MFC6790614.1"/>
    <property type="molecule type" value="Genomic_DNA"/>
</dbReference>
<protein>
    <submittedName>
        <fullName evidence="1">Uncharacterized protein</fullName>
    </submittedName>
</protein>
<sequence length="97" mass="10371">MTERCLHCAIRAAIEAHAEEHLPRDPSGAIRVESSLALVGLAEAVADLVTMPGDEETRAKAFRHFMVALSEAVTRRGLPTGFTITAGPVEVPSRGLH</sequence>